<dbReference type="Proteomes" id="UP000734854">
    <property type="component" value="Unassembled WGS sequence"/>
</dbReference>
<evidence type="ECO:0000313" key="2">
    <source>
        <dbReference type="Proteomes" id="UP000734854"/>
    </source>
</evidence>
<dbReference type="PANTHER" id="PTHR33156:SF59">
    <property type="entry name" value="PROTEIN NUCLEAR FUSION DEFECTIVE 6, CHLOROPLASTIC_MITOCHONDRIAL-LIKE"/>
    <property type="match status" value="1"/>
</dbReference>
<organism evidence="1 2">
    <name type="scientific">Zingiber officinale</name>
    <name type="common">Ginger</name>
    <name type="synonym">Amomum zingiber</name>
    <dbReference type="NCBI Taxonomy" id="94328"/>
    <lineage>
        <taxon>Eukaryota</taxon>
        <taxon>Viridiplantae</taxon>
        <taxon>Streptophyta</taxon>
        <taxon>Embryophyta</taxon>
        <taxon>Tracheophyta</taxon>
        <taxon>Spermatophyta</taxon>
        <taxon>Magnoliopsida</taxon>
        <taxon>Liliopsida</taxon>
        <taxon>Zingiberales</taxon>
        <taxon>Zingiberaceae</taxon>
        <taxon>Zingiber</taxon>
    </lineage>
</organism>
<proteinExistence type="predicted"/>
<sequence length="141" mass="15400">MKFESDVRGFILRFVSWFNSTTSPKIVACANPCRPKRVMIAAARSILLSPSLRGAASRAGSARPSLLRSVPKQRRPSAALRFFRSPVEASFCVETMLPMHSVTASALMTSMLAISRRGCGWLSEGVGFICSDEGCYLNCFT</sequence>
<accession>A0A8J5I1B9</accession>
<keyword evidence="2" id="KW-1185">Reference proteome</keyword>
<dbReference type="GO" id="GO:0005739">
    <property type="term" value="C:mitochondrion"/>
    <property type="evidence" value="ECO:0007669"/>
    <property type="project" value="TreeGrafter"/>
</dbReference>
<dbReference type="PANTHER" id="PTHR33156">
    <property type="entry name" value="OS02G0230000 PROTEIN"/>
    <property type="match status" value="1"/>
</dbReference>
<evidence type="ECO:0008006" key="3">
    <source>
        <dbReference type="Google" id="ProtNLM"/>
    </source>
</evidence>
<reference evidence="1 2" key="1">
    <citation type="submission" date="2020-08" db="EMBL/GenBank/DDBJ databases">
        <title>Plant Genome Project.</title>
        <authorList>
            <person name="Zhang R.-G."/>
        </authorList>
    </citation>
    <scope>NUCLEOTIDE SEQUENCE [LARGE SCALE GENOMIC DNA]</scope>
    <source>
        <tissue evidence="1">Rhizome</tissue>
    </source>
</reference>
<evidence type="ECO:0000313" key="1">
    <source>
        <dbReference type="EMBL" id="KAG6533349.1"/>
    </source>
</evidence>
<protein>
    <recommendedName>
        <fullName evidence="3">Protein NUCLEAR FUSION DEFECTIVE 6, chloroplastic/mitochondrial-like</fullName>
    </recommendedName>
</protein>
<dbReference type="EMBL" id="JACMSC010000002">
    <property type="protein sequence ID" value="KAG6533349.1"/>
    <property type="molecule type" value="Genomic_DNA"/>
</dbReference>
<dbReference type="AlphaFoldDB" id="A0A8J5I1B9"/>
<dbReference type="InterPro" id="IPR043459">
    <property type="entry name" value="NFD6/NOXY2-like"/>
</dbReference>
<name>A0A8J5I1B9_ZINOF</name>
<comment type="caution">
    <text evidence="1">The sequence shown here is derived from an EMBL/GenBank/DDBJ whole genome shotgun (WGS) entry which is preliminary data.</text>
</comment>
<gene>
    <name evidence="1" type="ORF">ZIOFF_007216</name>
</gene>